<feature type="domain" description="Kazal-like" evidence="6">
    <location>
        <begin position="39"/>
        <end position="96"/>
    </location>
</feature>
<evidence type="ECO:0000256" key="2">
    <source>
        <dbReference type="ARBA" id="ARBA00023157"/>
    </source>
</evidence>
<name>A0A914ASC0_PATMI</name>
<dbReference type="Pfam" id="PF07648">
    <property type="entry name" value="Kazal_2"/>
    <property type="match status" value="2"/>
</dbReference>
<keyword evidence="8" id="KW-1185">Reference proteome</keyword>
<dbReference type="GeneID" id="119736401"/>
<dbReference type="Proteomes" id="UP000887568">
    <property type="component" value="Unplaced"/>
</dbReference>
<feature type="compositionally biased region" description="Polar residues" evidence="4">
    <location>
        <begin position="183"/>
        <end position="194"/>
    </location>
</feature>
<feature type="compositionally biased region" description="Low complexity" evidence="4">
    <location>
        <begin position="195"/>
        <end position="205"/>
    </location>
</feature>
<accession>A0A914ASC0</accession>
<feature type="region of interest" description="Disordered" evidence="4">
    <location>
        <begin position="23"/>
        <end position="56"/>
    </location>
</feature>
<feature type="domain" description="Kazal-like" evidence="6">
    <location>
        <begin position="204"/>
        <end position="257"/>
    </location>
</feature>
<evidence type="ECO:0000313" key="7">
    <source>
        <dbReference type="EnsemblMetazoa" id="XP_038066349.1"/>
    </source>
</evidence>
<dbReference type="GO" id="GO:0050840">
    <property type="term" value="F:extracellular matrix binding"/>
    <property type="evidence" value="ECO:0007669"/>
    <property type="project" value="TreeGrafter"/>
</dbReference>
<dbReference type="GO" id="GO:0005509">
    <property type="term" value="F:calcium ion binding"/>
    <property type="evidence" value="ECO:0007669"/>
    <property type="project" value="TreeGrafter"/>
</dbReference>
<evidence type="ECO:0000256" key="3">
    <source>
        <dbReference type="ARBA" id="ARBA00023180"/>
    </source>
</evidence>
<dbReference type="EnsemblMetazoa" id="XM_038210421.1">
    <property type="protein sequence ID" value="XP_038066349.1"/>
    <property type="gene ID" value="LOC119736401"/>
</dbReference>
<keyword evidence="3" id="KW-0325">Glycoprotein</keyword>
<dbReference type="CDD" id="cd00104">
    <property type="entry name" value="KAZAL_FS"/>
    <property type="match status" value="2"/>
</dbReference>
<feature type="chain" id="PRO_5036895667" description="Kazal-like domain-containing protein" evidence="5">
    <location>
        <begin position="22"/>
        <end position="257"/>
    </location>
</feature>
<feature type="signal peptide" evidence="5">
    <location>
        <begin position="1"/>
        <end position="21"/>
    </location>
</feature>
<dbReference type="Gene3D" id="3.30.60.30">
    <property type="match status" value="2"/>
</dbReference>
<organism evidence="7 8">
    <name type="scientific">Patiria miniata</name>
    <name type="common">Bat star</name>
    <name type="synonym">Asterina miniata</name>
    <dbReference type="NCBI Taxonomy" id="46514"/>
    <lineage>
        <taxon>Eukaryota</taxon>
        <taxon>Metazoa</taxon>
        <taxon>Echinodermata</taxon>
        <taxon>Eleutherozoa</taxon>
        <taxon>Asterozoa</taxon>
        <taxon>Asteroidea</taxon>
        <taxon>Valvatacea</taxon>
        <taxon>Valvatida</taxon>
        <taxon>Asterinidae</taxon>
        <taxon>Patiria</taxon>
    </lineage>
</organism>
<dbReference type="OrthoDB" id="10654874at2759"/>
<evidence type="ECO:0000259" key="6">
    <source>
        <dbReference type="PROSITE" id="PS51465"/>
    </source>
</evidence>
<dbReference type="PANTHER" id="PTHR13866">
    <property type="entry name" value="SPARC OSTEONECTIN"/>
    <property type="match status" value="1"/>
</dbReference>
<dbReference type="AlphaFoldDB" id="A0A914ASC0"/>
<dbReference type="GO" id="GO:0005615">
    <property type="term" value="C:extracellular space"/>
    <property type="evidence" value="ECO:0007669"/>
    <property type="project" value="TreeGrafter"/>
</dbReference>
<feature type="compositionally biased region" description="Basic and acidic residues" evidence="4">
    <location>
        <begin position="36"/>
        <end position="47"/>
    </location>
</feature>
<feature type="compositionally biased region" description="Basic residues" evidence="4">
    <location>
        <begin position="24"/>
        <end position="35"/>
    </location>
</feature>
<dbReference type="PANTHER" id="PTHR13866:SF14">
    <property type="entry name" value="BM-40"/>
    <property type="match status" value="1"/>
</dbReference>
<dbReference type="PROSITE" id="PS51465">
    <property type="entry name" value="KAZAL_2"/>
    <property type="match status" value="2"/>
</dbReference>
<dbReference type="RefSeq" id="XP_038066349.1">
    <property type="nucleotide sequence ID" value="XM_038210421.1"/>
</dbReference>
<feature type="compositionally biased region" description="Pro residues" evidence="4">
    <location>
        <begin position="165"/>
        <end position="177"/>
    </location>
</feature>
<reference evidence="7" key="1">
    <citation type="submission" date="2022-11" db="UniProtKB">
        <authorList>
            <consortium name="EnsemblMetazoa"/>
        </authorList>
    </citation>
    <scope>IDENTIFICATION</scope>
</reference>
<dbReference type="InterPro" id="IPR036058">
    <property type="entry name" value="Kazal_dom_sf"/>
</dbReference>
<dbReference type="SUPFAM" id="SSF100895">
    <property type="entry name" value="Kazal-type serine protease inhibitors"/>
    <property type="match status" value="2"/>
</dbReference>
<proteinExistence type="predicted"/>
<feature type="region of interest" description="Disordered" evidence="4">
    <location>
        <begin position="94"/>
        <end position="205"/>
    </location>
</feature>
<keyword evidence="1 5" id="KW-0732">Signal</keyword>
<sequence length="257" mass="26340">MRAVAIIAVILMVALVTMNEAKPFGRRGHGHKKGHRDQDSERPECHSRCPRPTRRSRVCASDGLRNRTYPSACLVDKIACKKNINITIVAEGACPRPRSVNGFGMGGNKESESKEDSNSLESNEEEDTVTTTTSAPATSPSSEPSTSVDTMTSVSTSDTSAPSGPTVPPTPPTPQTPPALVTSSSGPATVDPTTAASSPAPGVTGPGTTCVTSCPVASSPVCGTDGATYGSACVLEAYACANKIDGLTVAYEGACVP</sequence>
<evidence type="ECO:0000256" key="5">
    <source>
        <dbReference type="SAM" id="SignalP"/>
    </source>
</evidence>
<feature type="compositionally biased region" description="Low complexity" evidence="4">
    <location>
        <begin position="129"/>
        <end position="164"/>
    </location>
</feature>
<dbReference type="SMART" id="SM00280">
    <property type="entry name" value="KAZAL"/>
    <property type="match status" value="2"/>
</dbReference>
<evidence type="ECO:0000256" key="4">
    <source>
        <dbReference type="SAM" id="MobiDB-lite"/>
    </source>
</evidence>
<protein>
    <recommendedName>
        <fullName evidence="6">Kazal-like domain-containing protein</fullName>
    </recommendedName>
</protein>
<dbReference type="GO" id="GO:0005518">
    <property type="term" value="F:collagen binding"/>
    <property type="evidence" value="ECO:0007669"/>
    <property type="project" value="TreeGrafter"/>
</dbReference>
<keyword evidence="2" id="KW-1015">Disulfide bond</keyword>
<evidence type="ECO:0000313" key="8">
    <source>
        <dbReference type="Proteomes" id="UP000887568"/>
    </source>
</evidence>
<evidence type="ECO:0000256" key="1">
    <source>
        <dbReference type="ARBA" id="ARBA00022729"/>
    </source>
</evidence>
<dbReference type="InterPro" id="IPR002350">
    <property type="entry name" value="Kazal_dom"/>
</dbReference>
<dbReference type="OMA" id="YACANKI"/>